<name>X1RJU8_9ZZZZ</name>
<dbReference type="AlphaFoldDB" id="X1RJU8"/>
<accession>X1RJU8</accession>
<gene>
    <name evidence="1" type="ORF">S06H3_53300</name>
</gene>
<evidence type="ECO:0000313" key="1">
    <source>
        <dbReference type="EMBL" id="GAI55839.1"/>
    </source>
</evidence>
<sequence>MLIRKISVGPDYKGGAMHYLVGQEILGGSYTIHLISYDKHSESVMIWIQKSNRVYLWKEFKKTMPMSIEYDINFD</sequence>
<reference evidence="1" key="1">
    <citation type="journal article" date="2014" name="Front. Microbiol.">
        <title>High frequency of phylogenetically diverse reductive dehalogenase-homologous genes in deep subseafloor sedimentary metagenomes.</title>
        <authorList>
            <person name="Kawai M."/>
            <person name="Futagami T."/>
            <person name="Toyoda A."/>
            <person name="Takaki Y."/>
            <person name="Nishi S."/>
            <person name="Hori S."/>
            <person name="Arai W."/>
            <person name="Tsubouchi T."/>
            <person name="Morono Y."/>
            <person name="Uchiyama I."/>
            <person name="Ito T."/>
            <person name="Fujiyama A."/>
            <person name="Inagaki F."/>
            <person name="Takami H."/>
        </authorList>
    </citation>
    <scope>NUCLEOTIDE SEQUENCE</scope>
    <source>
        <strain evidence="1">Expedition CK06-06</strain>
    </source>
</reference>
<comment type="caution">
    <text evidence="1">The sequence shown here is derived from an EMBL/GenBank/DDBJ whole genome shotgun (WGS) entry which is preliminary data.</text>
</comment>
<protein>
    <submittedName>
        <fullName evidence="1">Uncharacterized protein</fullName>
    </submittedName>
</protein>
<dbReference type="EMBL" id="BARV01033976">
    <property type="protein sequence ID" value="GAI55839.1"/>
    <property type="molecule type" value="Genomic_DNA"/>
</dbReference>
<organism evidence="1">
    <name type="scientific">marine sediment metagenome</name>
    <dbReference type="NCBI Taxonomy" id="412755"/>
    <lineage>
        <taxon>unclassified sequences</taxon>
        <taxon>metagenomes</taxon>
        <taxon>ecological metagenomes</taxon>
    </lineage>
</organism>
<proteinExistence type="predicted"/>